<dbReference type="OrthoDB" id="9801899at2"/>
<keyword evidence="4" id="KW-0808">Transferase</keyword>
<evidence type="ECO:0000313" key="4">
    <source>
        <dbReference type="EMBL" id="MVB11533.1"/>
    </source>
</evidence>
<evidence type="ECO:0000259" key="3">
    <source>
        <dbReference type="Pfam" id="PF25087"/>
    </source>
</evidence>
<keyword evidence="4" id="KW-0548">Nucleotidyltransferase</keyword>
<evidence type="ECO:0000313" key="5">
    <source>
        <dbReference type="Proteomes" id="UP000469440"/>
    </source>
</evidence>
<name>A0A6N8I1Y4_9FIRM</name>
<reference evidence="4 5" key="1">
    <citation type="submission" date="2019-09" db="EMBL/GenBank/DDBJ databases">
        <title>Genome sequence of Clostridium sp. EA1.</title>
        <authorList>
            <person name="Poehlein A."/>
            <person name="Bengelsdorf F.R."/>
            <person name="Daniel R."/>
        </authorList>
    </citation>
    <scope>NUCLEOTIDE SEQUENCE [LARGE SCALE GENOMIC DNA]</scope>
    <source>
        <strain evidence="4 5">EA1</strain>
    </source>
</reference>
<dbReference type="PANTHER" id="PTHR22572">
    <property type="entry name" value="SUGAR-1-PHOSPHATE GUANYL TRANSFERASE"/>
    <property type="match status" value="1"/>
</dbReference>
<gene>
    <name evidence="4" type="primary">cugP</name>
    <name evidence="4" type="ORF">CAFE_22520</name>
</gene>
<evidence type="ECO:0000256" key="1">
    <source>
        <dbReference type="ARBA" id="ARBA00007274"/>
    </source>
</evidence>
<dbReference type="SUPFAM" id="SSF51161">
    <property type="entry name" value="Trimeric LpxA-like enzymes"/>
    <property type="match status" value="1"/>
</dbReference>
<comment type="similarity">
    <text evidence="1">Belongs to the transferase hexapeptide repeat family.</text>
</comment>
<sequence length="346" mass="38012">MKALFLAGGKGTRLRPLTDHLPKPMVPVMGRPLLERSIEALKECGVNKVVFSTGYRADDIEKYFSSSEFGVNIHYVCEDIPLGTGGAIKNCADYFNDTFIIFNSDIVSNIDLNDMVAFHKKKRADVTIAATRVQNPSSYGVIEYDEFGFATTFTEKPKPGEEKSDFINAGVYVFNPKVLDLIPSNRVVSVEKETFPALLQNGYKIAVYRGGTYWIDIGTPEKYMRVHADIFSGLCKIPENNFLTNRIYGLERIQIHDTARVIGPVWFGDDVRIGANVTVGPNVVVGSGFESGRGCVISDSILWNNVSVGSGVSITKSVVTAGCRIGSGIQCANTIYSQESKRHLVI</sequence>
<feature type="domain" description="Nucleotidyl transferase" evidence="2">
    <location>
        <begin position="2"/>
        <end position="230"/>
    </location>
</feature>
<dbReference type="InterPro" id="IPR056729">
    <property type="entry name" value="GMPPB_C"/>
</dbReference>
<dbReference type="InterPro" id="IPR029044">
    <property type="entry name" value="Nucleotide-diphossugar_trans"/>
</dbReference>
<evidence type="ECO:0000259" key="2">
    <source>
        <dbReference type="Pfam" id="PF00483"/>
    </source>
</evidence>
<dbReference type="InterPro" id="IPR011004">
    <property type="entry name" value="Trimer_LpxA-like_sf"/>
</dbReference>
<dbReference type="GO" id="GO:0003983">
    <property type="term" value="F:UTP:glucose-1-phosphate uridylyltransferase activity"/>
    <property type="evidence" value="ECO:0007669"/>
    <property type="project" value="UniProtKB-EC"/>
</dbReference>
<dbReference type="CDD" id="cd04181">
    <property type="entry name" value="NTP_transferase"/>
    <property type="match status" value="1"/>
</dbReference>
<dbReference type="Proteomes" id="UP000469440">
    <property type="component" value="Unassembled WGS sequence"/>
</dbReference>
<dbReference type="Gene3D" id="2.160.10.10">
    <property type="entry name" value="Hexapeptide repeat proteins"/>
    <property type="match status" value="1"/>
</dbReference>
<dbReference type="SUPFAM" id="SSF53448">
    <property type="entry name" value="Nucleotide-diphospho-sugar transferases"/>
    <property type="match status" value="1"/>
</dbReference>
<protein>
    <submittedName>
        <fullName evidence="4">UTP--glucose-1-phosphate uridylyltransferase</fullName>
        <ecNumber evidence="4">2.7.7.9</ecNumber>
    </submittedName>
</protein>
<dbReference type="RefSeq" id="WP_066643853.1">
    <property type="nucleotide sequence ID" value="NZ_VWXL01000058.1"/>
</dbReference>
<organism evidence="4 5">
    <name type="scientific">Caproicibacter fermentans</name>
    <dbReference type="NCBI Taxonomy" id="2576756"/>
    <lineage>
        <taxon>Bacteria</taxon>
        <taxon>Bacillati</taxon>
        <taxon>Bacillota</taxon>
        <taxon>Clostridia</taxon>
        <taxon>Eubacteriales</taxon>
        <taxon>Acutalibacteraceae</taxon>
        <taxon>Caproicibacter</taxon>
    </lineage>
</organism>
<dbReference type="Pfam" id="PF25087">
    <property type="entry name" value="GMPPB_C"/>
    <property type="match status" value="1"/>
</dbReference>
<dbReference type="Pfam" id="PF00483">
    <property type="entry name" value="NTP_transferase"/>
    <property type="match status" value="1"/>
</dbReference>
<accession>A0A6N8I1Y4</accession>
<dbReference type="AlphaFoldDB" id="A0A6N8I1Y4"/>
<proteinExistence type="inferred from homology"/>
<dbReference type="EC" id="2.7.7.9" evidence="4"/>
<comment type="caution">
    <text evidence="4">The sequence shown here is derived from an EMBL/GenBank/DDBJ whole genome shotgun (WGS) entry which is preliminary data.</text>
</comment>
<feature type="domain" description="Mannose-1-phosphate guanyltransferase C-terminal" evidence="3">
    <location>
        <begin position="261"/>
        <end position="337"/>
    </location>
</feature>
<dbReference type="EMBL" id="VWXL01000058">
    <property type="protein sequence ID" value="MVB11533.1"/>
    <property type="molecule type" value="Genomic_DNA"/>
</dbReference>
<dbReference type="InterPro" id="IPR005835">
    <property type="entry name" value="NTP_transferase_dom"/>
</dbReference>
<keyword evidence="5" id="KW-1185">Reference proteome</keyword>
<dbReference type="InterPro" id="IPR050486">
    <property type="entry name" value="Mannose-1P_guanyltransferase"/>
</dbReference>
<dbReference type="Gene3D" id="3.90.550.10">
    <property type="entry name" value="Spore Coat Polysaccharide Biosynthesis Protein SpsA, Chain A"/>
    <property type="match status" value="1"/>
</dbReference>